<dbReference type="EMBL" id="RPGO01000003">
    <property type="protein sequence ID" value="RZB33026.1"/>
    <property type="molecule type" value="Genomic_DNA"/>
</dbReference>
<gene>
    <name evidence="2" type="ORF">AEth_00143</name>
</gene>
<comment type="caution">
    <text evidence="2">The sequence shown here is derived from an EMBL/GenBank/DDBJ whole genome shotgun (WGS) entry which is preliminary data.</text>
</comment>
<proteinExistence type="predicted"/>
<reference evidence="3" key="1">
    <citation type="submission" date="2019-01" db="EMBL/GenBank/DDBJ databases">
        <title>Anaerobic oxidation of ethane by archaea from a marine hydrocarbon seep.</title>
        <authorList>
            <person name="Musat F."/>
        </authorList>
    </citation>
    <scope>NUCLEOTIDE SEQUENCE [LARGE SCALE GENOMIC DNA]</scope>
</reference>
<evidence type="ECO:0000313" key="2">
    <source>
        <dbReference type="EMBL" id="RZB33026.1"/>
    </source>
</evidence>
<organism evidence="2 3">
    <name type="scientific">Candidatus Argoarchaeum ethanivorans</name>
    <dbReference type="NCBI Taxonomy" id="2608793"/>
    <lineage>
        <taxon>Archaea</taxon>
        <taxon>Methanobacteriati</taxon>
        <taxon>Methanobacteriota</taxon>
        <taxon>Stenosarchaea group</taxon>
        <taxon>Methanomicrobia</taxon>
        <taxon>Methanosarcinales</taxon>
        <taxon>Methanosarcinales incertae sedis</taxon>
        <taxon>GOM Arc I cluster</taxon>
        <taxon>Candidatus Argoarchaeum</taxon>
    </lineage>
</organism>
<evidence type="ECO:0000256" key="1">
    <source>
        <dbReference type="SAM" id="MobiDB-lite"/>
    </source>
</evidence>
<protein>
    <submittedName>
        <fullName evidence="2">Uncharacterized protein</fullName>
    </submittedName>
</protein>
<dbReference type="AlphaFoldDB" id="A0A8B3S6L4"/>
<evidence type="ECO:0000313" key="3">
    <source>
        <dbReference type="Proteomes" id="UP000291831"/>
    </source>
</evidence>
<sequence>MGKIINEMQDERRKSHESMKGLTDAILELARTRK</sequence>
<name>A0A8B3S6L4_9EURY</name>
<accession>A0A8B3S6L4</accession>
<feature type="region of interest" description="Disordered" evidence="1">
    <location>
        <begin position="1"/>
        <end position="20"/>
    </location>
</feature>
<dbReference type="Proteomes" id="UP000291831">
    <property type="component" value="Unassembled WGS sequence"/>
</dbReference>
<feature type="compositionally biased region" description="Basic and acidic residues" evidence="1">
    <location>
        <begin position="9"/>
        <end position="19"/>
    </location>
</feature>